<protein>
    <submittedName>
        <fullName evidence="2">CinA domain protein</fullName>
    </submittedName>
</protein>
<evidence type="ECO:0000313" key="3">
    <source>
        <dbReference type="Proteomes" id="UP000006377"/>
    </source>
</evidence>
<gene>
    <name evidence="2" type="ordered locus">Plav_1417</name>
</gene>
<dbReference type="RefSeq" id="WP_012110314.1">
    <property type="nucleotide sequence ID" value="NC_009719.1"/>
</dbReference>
<sequence length="159" mass="15965">MEKLIPLAAEVAELLKKRGETLALSESSMGGLVSAALVAQPGASAFYLGSTIIYTRGAAKALYDLKGPPAPDVKPLTEPYVAAMADVVRGKLGSTWALAEMGASGPSGSPYGPGPGTAVIGLAGPHPASITVSTGSADRAANMRAFGEAALKLLLKSLT</sequence>
<dbReference type="InterPro" id="IPR008136">
    <property type="entry name" value="CinA_C"/>
</dbReference>
<dbReference type="EMBL" id="CP000774">
    <property type="protein sequence ID" value="ABS63037.1"/>
    <property type="molecule type" value="Genomic_DNA"/>
</dbReference>
<dbReference type="eggNOG" id="COG1546">
    <property type="taxonomic scope" value="Bacteria"/>
</dbReference>
<accession>A7HT04</accession>
<proteinExistence type="predicted"/>
<dbReference type="STRING" id="402881.Plav_1417"/>
<dbReference type="Gene3D" id="3.90.950.20">
    <property type="entry name" value="CinA-like"/>
    <property type="match status" value="1"/>
</dbReference>
<keyword evidence="3" id="KW-1185">Reference proteome</keyword>
<dbReference type="InterPro" id="IPR036653">
    <property type="entry name" value="CinA-like_C"/>
</dbReference>
<dbReference type="KEGG" id="pla:Plav_1417"/>
<evidence type="ECO:0000259" key="1">
    <source>
        <dbReference type="Pfam" id="PF02464"/>
    </source>
</evidence>
<dbReference type="Pfam" id="PF02464">
    <property type="entry name" value="CinA"/>
    <property type="match status" value="1"/>
</dbReference>
<feature type="domain" description="CinA C-terminal" evidence="1">
    <location>
        <begin position="7"/>
        <end position="157"/>
    </location>
</feature>
<dbReference type="HOGENOM" id="CLU_030805_2_1_5"/>
<dbReference type="SUPFAM" id="SSF142433">
    <property type="entry name" value="CinA-like"/>
    <property type="match status" value="1"/>
</dbReference>
<organism evidence="2 3">
    <name type="scientific">Parvibaculum lavamentivorans (strain DS-1 / DSM 13023 / NCIMB 13966)</name>
    <dbReference type="NCBI Taxonomy" id="402881"/>
    <lineage>
        <taxon>Bacteria</taxon>
        <taxon>Pseudomonadati</taxon>
        <taxon>Pseudomonadota</taxon>
        <taxon>Alphaproteobacteria</taxon>
        <taxon>Hyphomicrobiales</taxon>
        <taxon>Parvibaculaceae</taxon>
        <taxon>Parvibaculum</taxon>
    </lineage>
</organism>
<evidence type="ECO:0000313" key="2">
    <source>
        <dbReference type="EMBL" id="ABS63037.1"/>
    </source>
</evidence>
<dbReference type="Proteomes" id="UP000006377">
    <property type="component" value="Chromosome"/>
</dbReference>
<dbReference type="AlphaFoldDB" id="A7HT04"/>
<reference evidence="2 3" key="1">
    <citation type="journal article" date="2011" name="Stand. Genomic Sci.">
        <title>Complete genome sequence of Parvibaculum lavamentivorans type strain (DS-1(T)).</title>
        <authorList>
            <person name="Schleheck D."/>
            <person name="Weiss M."/>
            <person name="Pitluck S."/>
            <person name="Bruce D."/>
            <person name="Land M.L."/>
            <person name="Han S."/>
            <person name="Saunders E."/>
            <person name="Tapia R."/>
            <person name="Detter C."/>
            <person name="Brettin T."/>
            <person name="Han J."/>
            <person name="Woyke T."/>
            <person name="Goodwin L."/>
            <person name="Pennacchio L."/>
            <person name="Nolan M."/>
            <person name="Cook A.M."/>
            <person name="Kjelleberg S."/>
            <person name="Thomas T."/>
        </authorList>
    </citation>
    <scope>NUCLEOTIDE SEQUENCE [LARGE SCALE GENOMIC DNA]</scope>
    <source>
        <strain evidence="3">DS-1 / DSM 13023 / NCIMB 13966</strain>
    </source>
</reference>
<name>A7HT04_PARL1</name>